<keyword evidence="1" id="KW-0812">Transmembrane</keyword>
<name>A0A9P7BGN0_9ASCO</name>
<dbReference type="Proteomes" id="UP000697127">
    <property type="component" value="Unassembled WGS sequence"/>
</dbReference>
<protein>
    <submittedName>
        <fullName evidence="2">Uncharacterized protein</fullName>
    </submittedName>
</protein>
<organism evidence="2 3">
    <name type="scientific">Pichia californica</name>
    <dbReference type="NCBI Taxonomy" id="460514"/>
    <lineage>
        <taxon>Eukaryota</taxon>
        <taxon>Fungi</taxon>
        <taxon>Dikarya</taxon>
        <taxon>Ascomycota</taxon>
        <taxon>Saccharomycotina</taxon>
        <taxon>Pichiomycetes</taxon>
        <taxon>Pichiales</taxon>
        <taxon>Pichiaceae</taxon>
        <taxon>Pichia</taxon>
    </lineage>
</organism>
<accession>A0A9P7BGN0</accession>
<dbReference type="AlphaFoldDB" id="A0A9P7BGN0"/>
<keyword evidence="1" id="KW-1133">Transmembrane helix</keyword>
<comment type="caution">
    <text evidence="2">The sequence shown here is derived from an EMBL/GenBank/DDBJ whole genome shotgun (WGS) entry which is preliminary data.</text>
</comment>
<feature type="transmembrane region" description="Helical" evidence="1">
    <location>
        <begin position="39"/>
        <end position="57"/>
    </location>
</feature>
<evidence type="ECO:0000313" key="3">
    <source>
        <dbReference type="Proteomes" id="UP000697127"/>
    </source>
</evidence>
<keyword evidence="3" id="KW-1185">Reference proteome</keyword>
<keyword evidence="1" id="KW-0472">Membrane</keyword>
<evidence type="ECO:0000313" key="2">
    <source>
        <dbReference type="EMBL" id="KAG0688488.1"/>
    </source>
</evidence>
<dbReference type="EMBL" id="PUHW01000147">
    <property type="protein sequence ID" value="KAG0688488.1"/>
    <property type="molecule type" value="Genomic_DNA"/>
</dbReference>
<proteinExistence type="predicted"/>
<gene>
    <name evidence="2" type="ORF">C6P40_000898</name>
</gene>
<sequence length="109" mass="12443">MNAITSNFSSFLLGLMLMGFFVIGIIISIPFIFLVVSSMLVASFSITAVFAVNRRVYSIVNDYFPIRDILVYFADRIPPSVGRVEVSHQKQRKDYEARLKAEQEELKNM</sequence>
<feature type="transmembrane region" description="Helical" evidence="1">
    <location>
        <begin position="12"/>
        <end position="33"/>
    </location>
</feature>
<reference evidence="2" key="1">
    <citation type="submission" date="2020-11" db="EMBL/GenBank/DDBJ databases">
        <title>Kefir isolates.</title>
        <authorList>
            <person name="Marcisauskas S."/>
            <person name="Kim Y."/>
            <person name="Blasche S."/>
        </authorList>
    </citation>
    <scope>NUCLEOTIDE SEQUENCE</scope>
    <source>
        <strain evidence="2">Olga-1</strain>
    </source>
</reference>
<evidence type="ECO:0000256" key="1">
    <source>
        <dbReference type="SAM" id="Phobius"/>
    </source>
</evidence>